<reference evidence="3 4" key="1">
    <citation type="submission" date="2022-06" db="EMBL/GenBank/DDBJ databases">
        <title>Draft genome sequence of type strain Streptomyces rubrisoli DSM 42083.</title>
        <authorList>
            <person name="Duangmal K."/>
            <person name="Klaysubun C."/>
        </authorList>
    </citation>
    <scope>NUCLEOTIDE SEQUENCE [LARGE SCALE GENOMIC DNA]</scope>
    <source>
        <strain evidence="3 4">DSM 42083</strain>
    </source>
</reference>
<proteinExistence type="predicted"/>
<keyword evidence="4" id="KW-1185">Reference proteome</keyword>
<organism evidence="3 4">
    <name type="scientific">Streptantibioticus rubrisoli</name>
    <dbReference type="NCBI Taxonomy" id="1387313"/>
    <lineage>
        <taxon>Bacteria</taxon>
        <taxon>Bacillati</taxon>
        <taxon>Actinomycetota</taxon>
        <taxon>Actinomycetes</taxon>
        <taxon>Kitasatosporales</taxon>
        <taxon>Streptomycetaceae</taxon>
        <taxon>Streptantibioticus</taxon>
    </lineage>
</organism>
<evidence type="ECO:0000313" key="4">
    <source>
        <dbReference type="Proteomes" id="UP001206206"/>
    </source>
</evidence>
<feature type="region of interest" description="Disordered" evidence="1">
    <location>
        <begin position="1"/>
        <end position="20"/>
    </location>
</feature>
<dbReference type="InterPro" id="IPR012337">
    <property type="entry name" value="RNaseH-like_sf"/>
</dbReference>
<feature type="transmembrane region" description="Helical" evidence="2">
    <location>
        <begin position="74"/>
        <end position="91"/>
    </location>
</feature>
<comment type="caution">
    <text evidence="3">The sequence shown here is derived from an EMBL/GenBank/DDBJ whole genome shotgun (WGS) entry which is preliminary data.</text>
</comment>
<evidence type="ECO:0000256" key="2">
    <source>
        <dbReference type="SAM" id="Phobius"/>
    </source>
</evidence>
<accession>A0ABT1PD07</accession>
<name>A0ABT1PD07_9ACTN</name>
<dbReference type="SUPFAM" id="SSF53098">
    <property type="entry name" value="Ribonuclease H-like"/>
    <property type="match status" value="1"/>
</dbReference>
<dbReference type="Proteomes" id="UP001206206">
    <property type="component" value="Unassembled WGS sequence"/>
</dbReference>
<gene>
    <name evidence="3" type="ORF">NON19_14755</name>
</gene>
<feature type="compositionally biased region" description="Basic and acidic residues" evidence="1">
    <location>
        <begin position="9"/>
        <end position="20"/>
    </location>
</feature>
<dbReference type="EMBL" id="JANFNH010000013">
    <property type="protein sequence ID" value="MCQ4043256.1"/>
    <property type="molecule type" value="Genomic_DNA"/>
</dbReference>
<keyword evidence="2" id="KW-1133">Transmembrane helix</keyword>
<feature type="compositionally biased region" description="Polar residues" evidence="1">
    <location>
        <begin position="192"/>
        <end position="203"/>
    </location>
</feature>
<keyword evidence="2" id="KW-0812">Transmembrane</keyword>
<keyword evidence="2" id="KW-0472">Membrane</keyword>
<sequence length="233" mass="26049">MRVVLVRDNTPRTRDRDDRGYGLPLVTTDLTSTPEELVARYAARWCIELAFFDARQTLGVGQARNRTRRAVERTVQFGLLCLSLVIIWYTTAGYSPADAAEHGSRSRWYTTKAEPSFGDMAIKLRRVLIADRFRPSHPDQATPEETRTVLAAWVAAEHDQPEPRNTRGAAGRAPQHPPEAADRSDGLRMLQESRSYVTSQQITRSRKNPLAASSGARRDSGELAGCRTTDPRS</sequence>
<feature type="region of interest" description="Disordered" evidence="1">
    <location>
        <begin position="157"/>
        <end position="233"/>
    </location>
</feature>
<protein>
    <submittedName>
        <fullName evidence="3">Transposase</fullName>
    </submittedName>
</protein>
<evidence type="ECO:0000256" key="1">
    <source>
        <dbReference type="SAM" id="MobiDB-lite"/>
    </source>
</evidence>
<evidence type="ECO:0000313" key="3">
    <source>
        <dbReference type="EMBL" id="MCQ4043256.1"/>
    </source>
</evidence>
<dbReference type="RefSeq" id="WP_255928178.1">
    <property type="nucleotide sequence ID" value="NZ_JANFNH010000013.1"/>
</dbReference>